<evidence type="ECO:0000259" key="4">
    <source>
        <dbReference type="SMART" id="SM00156"/>
    </source>
</evidence>
<dbReference type="InterPro" id="IPR051134">
    <property type="entry name" value="PPP_phosphatase"/>
</dbReference>
<comment type="caution">
    <text evidence="5">The sequence shown here is derived from an EMBL/GenBank/DDBJ whole genome shotgun (WGS) entry which is preliminary data.</text>
</comment>
<dbReference type="InterPro" id="IPR006186">
    <property type="entry name" value="Ser/Thr-sp_prot-phosphatase"/>
</dbReference>
<dbReference type="EMBL" id="BGZK01000403">
    <property type="protein sequence ID" value="GBP41667.1"/>
    <property type="molecule type" value="Genomic_DNA"/>
</dbReference>
<name>A0A4C1VTM4_EUMVA</name>
<keyword evidence="6" id="KW-1185">Reference proteome</keyword>
<dbReference type="InterPro" id="IPR029052">
    <property type="entry name" value="Metallo-depent_PP-like"/>
</dbReference>
<gene>
    <name evidence="5" type="ORF">EVAR_31985_1</name>
</gene>
<evidence type="ECO:0000256" key="1">
    <source>
        <dbReference type="ARBA" id="ARBA00001936"/>
    </source>
</evidence>
<evidence type="ECO:0000256" key="3">
    <source>
        <dbReference type="ARBA" id="ARBA00023211"/>
    </source>
</evidence>
<sequence>MLSTGRCESVHLCTLITCLLPAEVDVLRMLLFSTPHLYLFIDYDNDIGCATQCELMPSAKFSLSFEFTQSNIIQHNINVPWKNGKRVLQNVTSLASTAGRQCKVFDILWSDPQCSGGCVANALRGAGTYFGPDVTSAFLQRNKLTLLVRSHECKPGGYEILHNGNVITIFSASNYYELGSNKGAYLKLCGNSLERQFVQYTAAVSRTRRLTFRQRVGLVESSAMRELHHQILSVRRPLEATFRSMDIDQSEQLKSVSTALLRGRGRRPDRARAYGLAEHLF</sequence>
<dbReference type="GO" id="GO:0016787">
    <property type="term" value="F:hydrolase activity"/>
    <property type="evidence" value="ECO:0007669"/>
    <property type="project" value="InterPro"/>
</dbReference>
<dbReference type="OrthoDB" id="442428at2759"/>
<accession>A0A4C1VTM4</accession>
<dbReference type="SUPFAM" id="SSF56300">
    <property type="entry name" value="Metallo-dependent phosphatases"/>
    <property type="match status" value="1"/>
</dbReference>
<dbReference type="Proteomes" id="UP000299102">
    <property type="component" value="Unassembled WGS sequence"/>
</dbReference>
<reference evidence="5 6" key="1">
    <citation type="journal article" date="2019" name="Commun. Biol.">
        <title>The bagworm genome reveals a unique fibroin gene that provides high tensile strength.</title>
        <authorList>
            <person name="Kono N."/>
            <person name="Nakamura H."/>
            <person name="Ohtoshi R."/>
            <person name="Tomita M."/>
            <person name="Numata K."/>
            <person name="Arakawa K."/>
        </authorList>
    </citation>
    <scope>NUCLEOTIDE SEQUENCE [LARGE SCALE GENOMIC DNA]</scope>
</reference>
<comment type="cofactor">
    <cofactor evidence="1">
        <name>Mn(2+)</name>
        <dbReference type="ChEBI" id="CHEBI:29035"/>
    </cofactor>
</comment>
<dbReference type="SMART" id="SM00156">
    <property type="entry name" value="PP2Ac"/>
    <property type="match status" value="1"/>
</dbReference>
<dbReference type="PANTHER" id="PTHR45668">
    <property type="entry name" value="SERINE/THREONINE-PROTEIN PHOSPHATASE 5-RELATED"/>
    <property type="match status" value="1"/>
</dbReference>
<evidence type="ECO:0000256" key="2">
    <source>
        <dbReference type="ARBA" id="ARBA00022723"/>
    </source>
</evidence>
<protein>
    <recommendedName>
        <fullName evidence="4">Serine/threonine specific protein phosphatases domain-containing protein</fullName>
    </recommendedName>
</protein>
<dbReference type="PANTHER" id="PTHR45668:SF3">
    <property type="entry name" value="SERINE_THREONINE-PROTEIN PHOSPHATASE RDGC"/>
    <property type="match status" value="1"/>
</dbReference>
<keyword evidence="3" id="KW-0464">Manganese</keyword>
<proteinExistence type="predicted"/>
<evidence type="ECO:0000313" key="5">
    <source>
        <dbReference type="EMBL" id="GBP41667.1"/>
    </source>
</evidence>
<dbReference type="AlphaFoldDB" id="A0A4C1VTM4"/>
<dbReference type="Gene3D" id="3.60.21.10">
    <property type="match status" value="1"/>
</dbReference>
<keyword evidence="2" id="KW-0479">Metal-binding</keyword>
<dbReference type="GO" id="GO:0046872">
    <property type="term" value="F:metal ion binding"/>
    <property type="evidence" value="ECO:0007669"/>
    <property type="project" value="UniProtKB-KW"/>
</dbReference>
<evidence type="ECO:0000313" key="6">
    <source>
        <dbReference type="Proteomes" id="UP000299102"/>
    </source>
</evidence>
<dbReference type="STRING" id="151549.A0A4C1VTM4"/>
<organism evidence="5 6">
    <name type="scientific">Eumeta variegata</name>
    <name type="common">Bagworm moth</name>
    <name type="synonym">Eumeta japonica</name>
    <dbReference type="NCBI Taxonomy" id="151549"/>
    <lineage>
        <taxon>Eukaryota</taxon>
        <taxon>Metazoa</taxon>
        <taxon>Ecdysozoa</taxon>
        <taxon>Arthropoda</taxon>
        <taxon>Hexapoda</taxon>
        <taxon>Insecta</taxon>
        <taxon>Pterygota</taxon>
        <taxon>Neoptera</taxon>
        <taxon>Endopterygota</taxon>
        <taxon>Lepidoptera</taxon>
        <taxon>Glossata</taxon>
        <taxon>Ditrysia</taxon>
        <taxon>Tineoidea</taxon>
        <taxon>Psychidae</taxon>
        <taxon>Oiketicinae</taxon>
        <taxon>Eumeta</taxon>
    </lineage>
</organism>
<feature type="domain" description="Serine/threonine specific protein phosphatases" evidence="4">
    <location>
        <begin position="4"/>
        <end position="204"/>
    </location>
</feature>
<dbReference type="PRINTS" id="PR00114">
    <property type="entry name" value="STPHPHTASE"/>
</dbReference>